<dbReference type="GO" id="GO:0016747">
    <property type="term" value="F:acyltransferase activity, transferring groups other than amino-acyl groups"/>
    <property type="evidence" value="ECO:0007669"/>
    <property type="project" value="InterPro"/>
</dbReference>
<dbReference type="RefSeq" id="WP_088812747.1">
    <property type="nucleotide sequence ID" value="NZ_FYEX01000001.1"/>
</dbReference>
<dbReference type="EMBL" id="FYEX01000001">
    <property type="protein sequence ID" value="SNC63463.1"/>
    <property type="molecule type" value="Genomic_DNA"/>
</dbReference>
<sequence length="210" mass="23386">MFEIAKTLKLPNILVRELHPGHREKIRLHLLALSDKDRSLRFGLHTSDEVINNYVAHIDFSNDSVFGVFDKQLNLIACAHLAYPALKQATNRTAEFGVSVSTEGRGMGIGSALFKRAATHARNTNIEILYVHCLSRNKVMMHIAEKAGMEIEFSYGEADAYLKLAKPNNSSIVAEAVHAQAADIDYAVKKNIQHSKFLISQIRSFALSPK</sequence>
<proteinExistence type="predicted"/>
<feature type="domain" description="N-acetyltransferase" evidence="1">
    <location>
        <begin position="26"/>
        <end position="167"/>
    </location>
</feature>
<evidence type="ECO:0000313" key="3">
    <source>
        <dbReference type="Proteomes" id="UP000197215"/>
    </source>
</evidence>
<dbReference type="SUPFAM" id="SSF55729">
    <property type="entry name" value="Acyl-CoA N-acyltransferases (Nat)"/>
    <property type="match status" value="1"/>
</dbReference>
<organism evidence="2 3">
    <name type="scientific">Polynucleobacter victoriensis</name>
    <dbReference type="NCBI Taxonomy" id="2049319"/>
    <lineage>
        <taxon>Bacteria</taxon>
        <taxon>Pseudomonadati</taxon>
        <taxon>Pseudomonadota</taxon>
        <taxon>Betaproteobacteria</taxon>
        <taxon>Burkholderiales</taxon>
        <taxon>Burkholderiaceae</taxon>
        <taxon>Polynucleobacter</taxon>
    </lineage>
</organism>
<dbReference type="CDD" id="cd04301">
    <property type="entry name" value="NAT_SF"/>
    <property type="match status" value="1"/>
</dbReference>
<dbReference type="InterPro" id="IPR016181">
    <property type="entry name" value="Acyl_CoA_acyltransferase"/>
</dbReference>
<dbReference type="Proteomes" id="UP000197215">
    <property type="component" value="Unassembled WGS sequence"/>
</dbReference>
<protein>
    <recommendedName>
        <fullName evidence="1">N-acetyltransferase domain-containing protein</fullName>
    </recommendedName>
</protein>
<dbReference type="OrthoDB" id="9178559at2"/>
<dbReference type="Pfam" id="PF00583">
    <property type="entry name" value="Acetyltransf_1"/>
    <property type="match status" value="1"/>
</dbReference>
<dbReference type="AlphaFoldDB" id="A0A212TBQ4"/>
<accession>A0A212TBQ4</accession>
<dbReference type="PROSITE" id="PS51186">
    <property type="entry name" value="GNAT"/>
    <property type="match status" value="1"/>
</dbReference>
<keyword evidence="3" id="KW-1185">Reference proteome</keyword>
<dbReference type="InterPro" id="IPR000182">
    <property type="entry name" value="GNAT_dom"/>
</dbReference>
<reference evidence="2 3" key="1">
    <citation type="submission" date="2017-06" db="EMBL/GenBank/DDBJ databases">
        <authorList>
            <person name="Kim H.J."/>
            <person name="Triplett B.A."/>
        </authorList>
    </citation>
    <scope>NUCLEOTIDE SEQUENCE [LARGE SCALE GENOMIC DNA]</scope>
    <source>
        <strain evidence="2 3">MWH-VicM1</strain>
    </source>
</reference>
<dbReference type="Gene3D" id="3.40.630.30">
    <property type="match status" value="1"/>
</dbReference>
<name>A0A212TBQ4_9BURK</name>
<gene>
    <name evidence="2" type="ORF">SAMN06295916_0893</name>
</gene>
<evidence type="ECO:0000313" key="2">
    <source>
        <dbReference type="EMBL" id="SNC63463.1"/>
    </source>
</evidence>
<evidence type="ECO:0000259" key="1">
    <source>
        <dbReference type="PROSITE" id="PS51186"/>
    </source>
</evidence>